<sequence length="329" mass="38212">MCQPRDTTGSMLAAWFSNACMWPTIYNRIPIFNMNKSNFVYQSMRMLCATPEFGDQLFDSLTPVDLSALLYAFDISITKKQSQKYMQLWRQIFTDRSWLLWILSHGFEVSFVGNDLITMMNWVQNPSLMNLGRRKLYLGLNLVSYVASRKYTLSSFEDFDFVVCEKNKHFREFAKNDNFDQVLQSGIYARYRELIMGRDLPDDRTMPFAWLDLTITSAVKHEEDCESCHIGIRADHNMSTALWYGEKTMQKWAVPNTTGSPAMDTSVLLKMDALAMNMPMNIGMSKFWCVTRVVSRVPSTGAYLFWQQRSFNCTEIFGEISMSDRVDRL</sequence>
<name>A0ACB6RT30_9PLEO</name>
<reference evidence="1" key="1">
    <citation type="journal article" date="2020" name="Stud. Mycol.">
        <title>101 Dothideomycetes genomes: a test case for predicting lifestyles and emergence of pathogens.</title>
        <authorList>
            <person name="Haridas S."/>
            <person name="Albert R."/>
            <person name="Binder M."/>
            <person name="Bloem J."/>
            <person name="Labutti K."/>
            <person name="Salamov A."/>
            <person name="Andreopoulos B."/>
            <person name="Baker S."/>
            <person name="Barry K."/>
            <person name="Bills G."/>
            <person name="Bluhm B."/>
            <person name="Cannon C."/>
            <person name="Castanera R."/>
            <person name="Culley D."/>
            <person name="Daum C."/>
            <person name="Ezra D."/>
            <person name="Gonzalez J."/>
            <person name="Henrissat B."/>
            <person name="Kuo A."/>
            <person name="Liang C."/>
            <person name="Lipzen A."/>
            <person name="Lutzoni F."/>
            <person name="Magnuson J."/>
            <person name="Mondo S."/>
            <person name="Nolan M."/>
            <person name="Ohm R."/>
            <person name="Pangilinan J."/>
            <person name="Park H.-J."/>
            <person name="Ramirez L."/>
            <person name="Alfaro M."/>
            <person name="Sun H."/>
            <person name="Tritt A."/>
            <person name="Yoshinaga Y."/>
            <person name="Zwiers L.-H."/>
            <person name="Turgeon B."/>
            <person name="Goodwin S."/>
            <person name="Spatafora J."/>
            <person name="Crous P."/>
            <person name="Grigoriev I."/>
        </authorList>
    </citation>
    <scope>NUCLEOTIDE SEQUENCE</scope>
    <source>
        <strain evidence="1">CBS 525.71</strain>
    </source>
</reference>
<proteinExistence type="predicted"/>
<accession>A0ACB6RT30</accession>
<dbReference type="Proteomes" id="UP000799754">
    <property type="component" value="Unassembled WGS sequence"/>
</dbReference>
<organism evidence="1 2">
    <name type="scientific">Macroventuria anomochaeta</name>
    <dbReference type="NCBI Taxonomy" id="301207"/>
    <lineage>
        <taxon>Eukaryota</taxon>
        <taxon>Fungi</taxon>
        <taxon>Dikarya</taxon>
        <taxon>Ascomycota</taxon>
        <taxon>Pezizomycotina</taxon>
        <taxon>Dothideomycetes</taxon>
        <taxon>Pleosporomycetidae</taxon>
        <taxon>Pleosporales</taxon>
        <taxon>Pleosporineae</taxon>
        <taxon>Didymellaceae</taxon>
        <taxon>Macroventuria</taxon>
    </lineage>
</organism>
<comment type="caution">
    <text evidence="1">The sequence shown here is derived from an EMBL/GenBank/DDBJ whole genome shotgun (WGS) entry which is preliminary data.</text>
</comment>
<dbReference type="EMBL" id="MU006728">
    <property type="protein sequence ID" value="KAF2624883.1"/>
    <property type="molecule type" value="Genomic_DNA"/>
</dbReference>
<evidence type="ECO:0000313" key="2">
    <source>
        <dbReference type="Proteomes" id="UP000799754"/>
    </source>
</evidence>
<evidence type="ECO:0000313" key="1">
    <source>
        <dbReference type="EMBL" id="KAF2624883.1"/>
    </source>
</evidence>
<keyword evidence="2" id="KW-1185">Reference proteome</keyword>
<protein>
    <submittedName>
        <fullName evidence="1">Uncharacterized protein</fullName>
    </submittedName>
</protein>
<gene>
    <name evidence="1" type="ORF">BU25DRAFT_423659</name>
</gene>